<dbReference type="RefSeq" id="WP_344164543.1">
    <property type="nucleotide sequence ID" value="NZ_BAAAPC010000019.1"/>
</dbReference>
<evidence type="ECO:0000256" key="7">
    <source>
        <dbReference type="ARBA" id="ARBA00022679"/>
    </source>
</evidence>
<comment type="catalytic activity">
    <reaction evidence="2">
        <text>2 a mycocerosyl-[mycocerosic acid synthase] + a phenolphthiocerol = a dimycocerosyl phenolphthiocerol + 2 holo-[mycocerosic acid synthase].</text>
        <dbReference type="EC" id="2.3.1.282"/>
    </reaction>
</comment>
<organism evidence="14 15">
    <name type="scientific">Nocardiopsis rhodophaea</name>
    <dbReference type="NCBI Taxonomy" id="280238"/>
    <lineage>
        <taxon>Bacteria</taxon>
        <taxon>Bacillati</taxon>
        <taxon>Actinomycetota</taxon>
        <taxon>Actinomycetes</taxon>
        <taxon>Streptosporangiales</taxon>
        <taxon>Nocardiopsidaceae</taxon>
        <taxon>Nocardiopsis</taxon>
    </lineage>
</organism>
<evidence type="ECO:0000256" key="4">
    <source>
        <dbReference type="ARBA" id="ARBA00006558"/>
    </source>
</evidence>
<dbReference type="Gene3D" id="3.30.559.30">
    <property type="entry name" value="Nonribosomal peptide synthetase, condensation domain"/>
    <property type="match status" value="1"/>
</dbReference>
<name>A0ABP5EY35_9ACTN</name>
<dbReference type="EC" id="2.3.1.282" evidence="5"/>
<protein>
    <recommendedName>
        <fullName evidence="6">Phthiocerol/phthiodiolone dimycocerosyl transferase</fullName>
        <ecNumber evidence="5">2.3.1.282</ecNumber>
    </recommendedName>
    <alternativeName>
        <fullName evidence="11">Acyltransferase PapA5</fullName>
    </alternativeName>
    <alternativeName>
        <fullName evidence="9">Phthiocerol/phthiodiolone O-acyltransferase</fullName>
    </alternativeName>
    <alternativeName>
        <fullName evidence="10">Polyketide synthase-associated protein A5</fullName>
    </alternativeName>
</protein>
<keyword evidence="15" id="KW-1185">Reference proteome</keyword>
<dbReference type="PANTHER" id="PTHR28037">
    <property type="entry name" value="ALCOHOL O-ACETYLTRANSFERASE 1-RELATED"/>
    <property type="match status" value="1"/>
</dbReference>
<keyword evidence="7" id="KW-0808">Transferase</keyword>
<feature type="domain" description="Condensation" evidence="12">
    <location>
        <begin position="27"/>
        <end position="153"/>
    </location>
</feature>
<evidence type="ECO:0000256" key="3">
    <source>
        <dbReference type="ARBA" id="ARBA00001907"/>
    </source>
</evidence>
<evidence type="ECO:0000256" key="5">
    <source>
        <dbReference type="ARBA" id="ARBA00012866"/>
    </source>
</evidence>
<sequence>MLRPLSPLERWYWIADRISPLNVIGRVRVEGHLSVDAARRSLDLLQQRHPLLCTAIRADRGEEPMYVPSNRPIPLRWKCADASHDNTETLWVQEVETEHLARSVNWKTGPLGRAMVFSTAGDHGGDGRHDLILVLHHAIADGTTAVSLSRQWAEIAARITGPHTGQREDAGCRCRELPATEDLFPAAHRSHRGQAAASSKRCRDADNAARLSPERVRRERTVKFEQRRTRLIHRSLDPDTTRALVAACRSHGVTVHGILAAALVAAVHRDAETPQGTYFAIGSPVDFRAELEPAVGPNEAGTYVATLPSLVRCDPNLDIWISAKAVNDDLRARRAAGEHFAMITDLGSRVAMDIDGSRELLRYLDEEGPINLSLSNIGAQELPEAIGGLRITDADFAAGISVTGVLVAAATTSHGRLNWNLTYVDGFVSRGRAARIADDALGTLVAALGPRSGTTAHAAE</sequence>
<reference evidence="15" key="1">
    <citation type="journal article" date="2019" name="Int. J. Syst. Evol. Microbiol.">
        <title>The Global Catalogue of Microorganisms (GCM) 10K type strain sequencing project: providing services to taxonomists for standard genome sequencing and annotation.</title>
        <authorList>
            <consortium name="The Broad Institute Genomics Platform"/>
            <consortium name="The Broad Institute Genome Sequencing Center for Infectious Disease"/>
            <person name="Wu L."/>
            <person name="Ma J."/>
        </authorList>
    </citation>
    <scope>NUCLEOTIDE SEQUENCE [LARGE SCALE GENOMIC DNA]</scope>
    <source>
        <strain evidence="15">JCM 15313</strain>
    </source>
</reference>
<evidence type="ECO:0000256" key="1">
    <source>
        <dbReference type="ARBA" id="ARBA00000026"/>
    </source>
</evidence>
<proteinExistence type="inferred from homology"/>
<evidence type="ECO:0000256" key="2">
    <source>
        <dbReference type="ARBA" id="ARBA00000625"/>
    </source>
</evidence>
<dbReference type="InterPro" id="IPR031641">
    <property type="entry name" value="PapA_C"/>
</dbReference>
<evidence type="ECO:0000256" key="10">
    <source>
        <dbReference type="ARBA" id="ARBA00032317"/>
    </source>
</evidence>
<evidence type="ECO:0000256" key="8">
    <source>
        <dbReference type="ARBA" id="ARBA00023315"/>
    </source>
</evidence>
<dbReference type="Pfam" id="PF00668">
    <property type="entry name" value="Condensation"/>
    <property type="match status" value="1"/>
</dbReference>
<evidence type="ECO:0000313" key="14">
    <source>
        <dbReference type="EMBL" id="GAA2009134.1"/>
    </source>
</evidence>
<comment type="catalytic activity">
    <reaction evidence="1">
        <text>2 a mycocerosyl-[mycocerosic acid synthase] + a phthiocerol = a dimycocerosyl phthiocerol + 2 holo-[mycocerosic acid synthase].</text>
        <dbReference type="EC" id="2.3.1.282"/>
    </reaction>
</comment>
<dbReference type="Gene3D" id="3.30.559.10">
    <property type="entry name" value="Chloramphenicol acetyltransferase-like domain"/>
    <property type="match status" value="1"/>
</dbReference>
<evidence type="ECO:0000259" key="13">
    <source>
        <dbReference type="Pfam" id="PF16911"/>
    </source>
</evidence>
<dbReference type="Proteomes" id="UP001501585">
    <property type="component" value="Unassembled WGS sequence"/>
</dbReference>
<evidence type="ECO:0000256" key="9">
    <source>
        <dbReference type="ARBA" id="ARBA00030465"/>
    </source>
</evidence>
<comment type="catalytic activity">
    <reaction evidence="3">
        <text>2 a mycocerosyl-[mycocerosic acid synthase] + a phthiodiolone = a dimycocerosyl phthiodiolone + 2 holo-[mycocerosic acid synthase].</text>
        <dbReference type="EC" id="2.3.1.282"/>
    </reaction>
</comment>
<comment type="similarity">
    <text evidence="4">Belongs to the acyltransferase PapA5 family.</text>
</comment>
<feature type="domain" description="Phthiocerol/phthiodiolone dimycocerosyl transferase C-terminal" evidence="13">
    <location>
        <begin position="231"/>
        <end position="410"/>
    </location>
</feature>
<evidence type="ECO:0000256" key="6">
    <source>
        <dbReference type="ARBA" id="ARBA00013449"/>
    </source>
</evidence>
<dbReference type="EMBL" id="BAAAPC010000019">
    <property type="protein sequence ID" value="GAA2009134.1"/>
    <property type="molecule type" value="Genomic_DNA"/>
</dbReference>
<dbReference type="SUPFAM" id="SSF52777">
    <property type="entry name" value="CoA-dependent acyltransferases"/>
    <property type="match status" value="2"/>
</dbReference>
<dbReference type="InterPro" id="IPR052058">
    <property type="entry name" value="Alcohol_O-acetyltransferase"/>
</dbReference>
<gene>
    <name evidence="14" type="ORF">GCM10009799_41210</name>
</gene>
<dbReference type="InterPro" id="IPR023213">
    <property type="entry name" value="CAT-like_dom_sf"/>
</dbReference>
<evidence type="ECO:0000256" key="11">
    <source>
        <dbReference type="ARBA" id="ARBA00033407"/>
    </source>
</evidence>
<evidence type="ECO:0000259" key="12">
    <source>
        <dbReference type="Pfam" id="PF00668"/>
    </source>
</evidence>
<keyword evidence="8" id="KW-0012">Acyltransferase</keyword>
<dbReference type="InterPro" id="IPR001242">
    <property type="entry name" value="Condensation_dom"/>
</dbReference>
<comment type="caution">
    <text evidence="14">The sequence shown here is derived from an EMBL/GenBank/DDBJ whole genome shotgun (WGS) entry which is preliminary data.</text>
</comment>
<dbReference type="PANTHER" id="PTHR28037:SF1">
    <property type="entry name" value="ALCOHOL O-ACETYLTRANSFERASE 1-RELATED"/>
    <property type="match status" value="1"/>
</dbReference>
<evidence type="ECO:0000313" key="15">
    <source>
        <dbReference type="Proteomes" id="UP001501585"/>
    </source>
</evidence>
<accession>A0ABP5EY35</accession>
<dbReference type="Pfam" id="PF16911">
    <property type="entry name" value="PapA_C"/>
    <property type="match status" value="1"/>
</dbReference>